<feature type="chain" id="PRO_5043030943" description="PKD domain-containing protein" evidence="1">
    <location>
        <begin position="22"/>
        <end position="1190"/>
    </location>
</feature>
<gene>
    <name evidence="3" type="ORF">PEDI_15820</name>
</gene>
<keyword evidence="1" id="KW-0732">Signal</keyword>
<dbReference type="RefSeq" id="WP_338236656.1">
    <property type="nucleotide sequence ID" value="NZ_BQKE01000001.1"/>
</dbReference>
<dbReference type="Pfam" id="PF03382">
    <property type="entry name" value="DUF285"/>
    <property type="match status" value="2"/>
</dbReference>
<dbReference type="InterPro" id="IPR013783">
    <property type="entry name" value="Ig-like_fold"/>
</dbReference>
<proteinExistence type="predicted"/>
<evidence type="ECO:0000259" key="2">
    <source>
        <dbReference type="PROSITE" id="PS50093"/>
    </source>
</evidence>
<dbReference type="NCBIfam" id="TIGR04183">
    <property type="entry name" value="Por_Secre_tail"/>
    <property type="match status" value="1"/>
</dbReference>
<organism evidence="3 4">
    <name type="scientific">Persicobacter diffluens</name>
    <dbReference type="NCBI Taxonomy" id="981"/>
    <lineage>
        <taxon>Bacteria</taxon>
        <taxon>Pseudomonadati</taxon>
        <taxon>Bacteroidota</taxon>
        <taxon>Cytophagia</taxon>
        <taxon>Cytophagales</taxon>
        <taxon>Persicobacteraceae</taxon>
        <taxon>Persicobacter</taxon>
    </lineage>
</organism>
<dbReference type="InterPro" id="IPR011889">
    <property type="entry name" value="Liste_lipo_26"/>
</dbReference>
<comment type="caution">
    <text evidence="3">The sequence shown here is derived from an EMBL/GenBank/DDBJ whole genome shotgun (WGS) entry which is preliminary data.</text>
</comment>
<name>A0AAN5AIY5_9BACT</name>
<dbReference type="Pfam" id="PF18998">
    <property type="entry name" value="Flg_new_2"/>
    <property type="match status" value="1"/>
</dbReference>
<protein>
    <recommendedName>
        <fullName evidence="2">PKD domain-containing protein</fullName>
    </recommendedName>
</protein>
<keyword evidence="4" id="KW-1185">Reference proteome</keyword>
<evidence type="ECO:0000256" key="1">
    <source>
        <dbReference type="SAM" id="SignalP"/>
    </source>
</evidence>
<dbReference type="InterPro" id="IPR044060">
    <property type="entry name" value="Bacterial_rp_domain"/>
</dbReference>
<feature type="domain" description="PKD" evidence="2">
    <location>
        <begin position="43"/>
        <end position="92"/>
    </location>
</feature>
<dbReference type="AlphaFoldDB" id="A0AAN5AIY5"/>
<dbReference type="PROSITE" id="PS50093">
    <property type="entry name" value="PKD"/>
    <property type="match status" value="1"/>
</dbReference>
<reference evidence="3 4" key="1">
    <citation type="submission" date="2021-12" db="EMBL/GenBank/DDBJ databases">
        <title>Genome sequencing of bacteria with rrn-lacking chromosome and rrn-plasmid.</title>
        <authorList>
            <person name="Anda M."/>
            <person name="Iwasaki W."/>
        </authorList>
    </citation>
    <scope>NUCLEOTIDE SEQUENCE [LARGE SCALE GENOMIC DNA]</scope>
    <source>
        <strain evidence="3 4">NBRC 15940</strain>
    </source>
</reference>
<dbReference type="SUPFAM" id="SSF49299">
    <property type="entry name" value="PKD domain"/>
    <property type="match status" value="1"/>
</dbReference>
<dbReference type="Gene3D" id="2.60.40.10">
    <property type="entry name" value="Immunoglobulins"/>
    <property type="match status" value="1"/>
</dbReference>
<dbReference type="InterPro" id="IPR005046">
    <property type="entry name" value="DUF285"/>
</dbReference>
<dbReference type="InterPro" id="IPR026444">
    <property type="entry name" value="Secre_tail"/>
</dbReference>
<dbReference type="Pfam" id="PF18962">
    <property type="entry name" value="Por_Secre_tail"/>
    <property type="match status" value="1"/>
</dbReference>
<dbReference type="InterPro" id="IPR000601">
    <property type="entry name" value="PKD_dom"/>
</dbReference>
<accession>A0AAN5AIY5</accession>
<feature type="signal peptide" evidence="1">
    <location>
        <begin position="1"/>
        <end position="21"/>
    </location>
</feature>
<dbReference type="InterPro" id="IPR035986">
    <property type="entry name" value="PKD_dom_sf"/>
</dbReference>
<dbReference type="Gene3D" id="2.160.20.110">
    <property type="match status" value="2"/>
</dbReference>
<dbReference type="Proteomes" id="UP001310022">
    <property type="component" value="Unassembled WGS sequence"/>
</dbReference>
<evidence type="ECO:0000313" key="3">
    <source>
        <dbReference type="EMBL" id="GJM61030.1"/>
    </source>
</evidence>
<dbReference type="NCBIfam" id="TIGR02167">
    <property type="entry name" value="Liste_lipo_26"/>
    <property type="match status" value="2"/>
</dbReference>
<evidence type="ECO:0000313" key="4">
    <source>
        <dbReference type="Proteomes" id="UP001310022"/>
    </source>
</evidence>
<sequence>MKAYFFWFSLLMISLTQLTYAAEEERPFIITIEIPEDSKDFFVKIKGDVNGSGASDYTIDWGDGTTTSGGSSSEETVNHTYATAGEYQVSMSGKLPQLTFSNFSYAPDDSEKINASRVKRVEQWGTNKWYSTGYMFKSASNLLEMTEEKPDFSKVEMMNSMFSEATNFNQDLNSWDVSNVTNLAFMFRDAISFNGDISSWDVGAVTNMPGMFDGALAFNRELKDWDVSNVIDMSFMFANTRDFNQDIGMWNVGSVKRMPLMFSASNAFNGDLNQWNVSEVEDLSEMFSFSKNFNGDLSNWNLASAEYMGSMFRFAEKFNQDLSSWKISNVKNLAFMFENTQDYSPYLSDKLWDSWFRQELNENVRFYAPKYYCNDLSLEKRQIIIDNNFWDISEIIKECGKIVYCFKEEKINSDTLLLFLGHLSGKLKEPSFYPQKEGAEFLGWSIDLDNYPIVLWDFDQNTFTEDETNLYPVFFTESFPPSGEGTESNPYLISNLAELRWLSEGLEGGLSDAERWQAGTYYELSQNIDAIESRIWNEGKGFAPIGNEEVSFRAHFNGNGFSIQSLRIDDSNRDNIGFFGRTTGADIRNLSLKDYNINGGTGVGVVGNAYTTAIENIKVEGYLQGNDRLGGVAGVLINSKVSDAKAQVELNGTNEVGGLVGYANYVWGAGGYSTDIRNASAHGIINASSYVGGLVGDAQNANIVNSYSNVYIKAISNVGGVVARNNAGRTAHVYAAGLIKASGSNIGGVVGVNTTGLLVENAYWDKETTGQSSSPGSNASAGLATVDFQLQSNFNGWDFENLWGIGSDGENIRPFFQKDLIAITVSKEGNGNIEGPLFATAGTAVTLKVVPEEFYEIDQILVDGETREWDEQNEFMIANIQQEVQVNVRFKLKSYIVTATVNEGATISPEEISVTHGEDQNFTLTMPEDYEVVDWKVNGFSQGHYSKDFLLENVTEETTVEAEVVQTFAFTKDAGDHGVISPFIDRIRKGSQLSIQIYALEDYLLTDVLINGESVGAVNYYDIYPVVEAVDVKAIIVPAAYQITVSQTENGTISPETTSVAFGDSQTFTVTPDTYYKIVDVLVEGESVGAVSTYTFENVVEDYTITALFDRILSNELQTEIKFYPNPSQGQVFIEGLQTTGEVRILDLSGRVVLETKVSEVASQFDISALGTGIYQLVINGQVIGKLMKE</sequence>
<dbReference type="EMBL" id="BQKE01000001">
    <property type="protein sequence ID" value="GJM61030.1"/>
    <property type="molecule type" value="Genomic_DNA"/>
</dbReference>